<dbReference type="PANTHER" id="PTHR47017">
    <property type="entry name" value="ACYL-COA"/>
    <property type="match status" value="1"/>
</dbReference>
<accession>A0A1T1HCZ9</accession>
<organism evidence="1 2">
    <name type="scientific">Oceanospirillum linum</name>
    <dbReference type="NCBI Taxonomy" id="966"/>
    <lineage>
        <taxon>Bacteria</taxon>
        <taxon>Pseudomonadati</taxon>
        <taxon>Pseudomonadota</taxon>
        <taxon>Gammaproteobacteria</taxon>
        <taxon>Oceanospirillales</taxon>
        <taxon>Oceanospirillaceae</taxon>
        <taxon>Oceanospirillum</taxon>
    </lineage>
</organism>
<proteinExistence type="predicted"/>
<keyword evidence="2" id="KW-1185">Reference proteome</keyword>
<evidence type="ECO:0008006" key="3">
    <source>
        <dbReference type="Google" id="ProtNLM"/>
    </source>
</evidence>
<dbReference type="STRING" id="966.BTA35_0206905"/>
<dbReference type="Gene3D" id="3.40.630.30">
    <property type="match status" value="1"/>
</dbReference>
<reference evidence="1" key="1">
    <citation type="submission" date="2017-02" db="EMBL/GenBank/DDBJ databases">
        <title>Draft Genome Sequence of the Salt Water Bacterium Oceanospirillum linum ATCC 11336.</title>
        <authorList>
            <person name="Trachtenberg A.M."/>
            <person name="Carney J.G."/>
            <person name="Linnane J.D."/>
            <person name="Rheaume B.A."/>
            <person name="Pitts N.L."/>
            <person name="Mykles D.L."/>
            <person name="Maclea K.S."/>
        </authorList>
    </citation>
    <scope>NUCLEOTIDE SEQUENCE [LARGE SCALE GENOMIC DNA]</scope>
    <source>
        <strain evidence="1">ATCC 11336</strain>
    </source>
</reference>
<dbReference type="EMBL" id="MTSD02000002">
    <property type="protein sequence ID" value="OOV87731.1"/>
    <property type="molecule type" value="Genomic_DNA"/>
</dbReference>
<evidence type="ECO:0000313" key="2">
    <source>
        <dbReference type="Proteomes" id="UP000190064"/>
    </source>
</evidence>
<protein>
    <recommendedName>
        <fullName evidence="3">GNAT family N-acetyltransferase</fullName>
    </recommendedName>
</protein>
<dbReference type="SUPFAM" id="SSF55729">
    <property type="entry name" value="Acyl-CoA N-acyltransferases (Nat)"/>
    <property type="match status" value="1"/>
</dbReference>
<comment type="caution">
    <text evidence="1">The sequence shown here is derived from an EMBL/GenBank/DDBJ whole genome shotgun (WGS) entry which is preliminary data.</text>
</comment>
<dbReference type="PANTHER" id="PTHR47017:SF1">
    <property type="entry name" value="ACYL-COA"/>
    <property type="match status" value="1"/>
</dbReference>
<dbReference type="Pfam" id="PF04339">
    <property type="entry name" value="FemAB_like"/>
    <property type="match status" value="1"/>
</dbReference>
<name>A0A1T1HCZ9_OCELI</name>
<sequence>MKIRFIDQISQISDPHWQQLNNHDNNPFIGKAFLQALETSGAASEKGGWKPHHLIAESGDDLIAFMPLYLKTHSYGEYVFDWSWAEAYQRYGLAYYPKLVTAIPYTPSQGERLLVADGVQKSDLIPLIVDSVKAEATRLGASGWHLLFPREDKHQLQAGQQLHTRLTCQFHWFNTDNWQNFDQFLASFNAKKRKNVRQERRKVVQQGLTLERLEGADITPEQLEHFYHCYQITYMQRGQKGYLNRTFFQQLVETMPEQIMLVIARHTADTPVAAALFFHDSASLYGRYWGSKVEADSLHFEACYYQGIEYCLEKGLDHFDPGTQGEHKISRGFRPIITESHHWLAEPEFDAAIRDFVQEEARHVQLYAEQAREMLPFKE</sequence>
<dbReference type="RefSeq" id="WP_078319078.1">
    <property type="nucleotide sequence ID" value="NZ_FXTS01000002.1"/>
</dbReference>
<dbReference type="AlphaFoldDB" id="A0A1T1HCZ9"/>
<dbReference type="InterPro" id="IPR016181">
    <property type="entry name" value="Acyl_CoA_acyltransferase"/>
</dbReference>
<dbReference type="Proteomes" id="UP000190064">
    <property type="component" value="Unassembled WGS sequence"/>
</dbReference>
<gene>
    <name evidence="1" type="ORF">BTA35_0206905</name>
</gene>
<evidence type="ECO:0000313" key="1">
    <source>
        <dbReference type="EMBL" id="OOV87731.1"/>
    </source>
</evidence>
<dbReference type="InterPro" id="IPR007434">
    <property type="entry name" value="FemAB-like"/>
</dbReference>